<organism evidence="2 3">
    <name type="scientific">Cichlidogyrus casuarinus</name>
    <dbReference type="NCBI Taxonomy" id="1844966"/>
    <lineage>
        <taxon>Eukaryota</taxon>
        <taxon>Metazoa</taxon>
        <taxon>Spiralia</taxon>
        <taxon>Lophotrochozoa</taxon>
        <taxon>Platyhelminthes</taxon>
        <taxon>Monogenea</taxon>
        <taxon>Monopisthocotylea</taxon>
        <taxon>Dactylogyridea</taxon>
        <taxon>Ancyrocephalidae</taxon>
        <taxon>Cichlidogyrus</taxon>
    </lineage>
</organism>
<name>A0ABD2QEY3_9PLAT</name>
<dbReference type="EMBL" id="JBJKFK010000286">
    <property type="protein sequence ID" value="KAL3318106.1"/>
    <property type="molecule type" value="Genomic_DNA"/>
</dbReference>
<gene>
    <name evidence="2" type="ORF">Ciccas_003233</name>
</gene>
<evidence type="ECO:0000256" key="1">
    <source>
        <dbReference type="SAM" id="MobiDB-lite"/>
    </source>
</evidence>
<keyword evidence="3" id="KW-1185">Reference proteome</keyword>
<comment type="caution">
    <text evidence="2">The sequence shown here is derived from an EMBL/GenBank/DDBJ whole genome shotgun (WGS) entry which is preliminary data.</text>
</comment>
<reference evidence="2 3" key="1">
    <citation type="submission" date="2024-11" db="EMBL/GenBank/DDBJ databases">
        <title>Adaptive evolution of stress response genes in parasites aligns with host niche diversity.</title>
        <authorList>
            <person name="Hahn C."/>
            <person name="Resl P."/>
        </authorList>
    </citation>
    <scope>NUCLEOTIDE SEQUENCE [LARGE SCALE GENOMIC DNA]</scope>
    <source>
        <strain evidence="2">EGGRZ-B1_66</strain>
        <tissue evidence="2">Body</tissue>
    </source>
</reference>
<dbReference type="AlphaFoldDB" id="A0ABD2QEY3"/>
<protein>
    <submittedName>
        <fullName evidence="2">Uncharacterized protein</fullName>
    </submittedName>
</protein>
<feature type="compositionally biased region" description="Acidic residues" evidence="1">
    <location>
        <begin position="99"/>
        <end position="109"/>
    </location>
</feature>
<evidence type="ECO:0000313" key="2">
    <source>
        <dbReference type="EMBL" id="KAL3318106.1"/>
    </source>
</evidence>
<feature type="region of interest" description="Disordered" evidence="1">
    <location>
        <begin position="78"/>
        <end position="119"/>
    </location>
</feature>
<accession>A0ABD2QEY3</accession>
<evidence type="ECO:0000313" key="3">
    <source>
        <dbReference type="Proteomes" id="UP001626550"/>
    </source>
</evidence>
<dbReference type="Proteomes" id="UP001626550">
    <property type="component" value="Unassembled WGS sequence"/>
</dbReference>
<proteinExistence type="predicted"/>
<sequence length="536" mass="60789">MFSAFLIYDYKPLDSEAKWRKRSFDNQASKAGFVDDKPISVSDIIKSPNSDLSKDVFLALEAKYDKTKYSEIKNTVNSSCRREKGSTDDSSAPSNKDGEEGEIVEEPDTAELSPGEDFSDEIDSDKELSSLELLTEVSHHDLRQIVDNILPVVSEFMSQKKDASLDPILVRKLAWTCLLCVCEAWSIFPSLSNKHCLTALELLDILDLLLGLNFNLQNENMVSAFQRCVKTFLSLEAKHAKTSKIRAAAFKVLVLYQLFILRLSRLIITRSDFSVKQELTFHISYITKVSLESSSSDAESPLLNIVELQRIYKNAKKDSRSSNLKQFDLLFKIRDNASIADQTLTRHLVEFGGSELQRCILLELVLHCYESNPGVIRWLEILLSKLLETPTAHVLPFDKRSLLFLTLLIARKQNRQSHFKDLSSYLQLTEKVTASLSDLTKLDDSNCITIELKNEPMFFVLLLCLIDTLALIPNSNSKQLFYFCIIAQSPFYCSMSREGGTPLRSSTNLPFHKTLLIESNFLEIGILSIRLCEIEM</sequence>